<keyword evidence="3" id="KW-1185">Reference proteome</keyword>
<protein>
    <submittedName>
        <fullName evidence="2">Class I SAM-dependent methyltransferase</fullName>
    </submittedName>
</protein>
<proteinExistence type="predicted"/>
<dbReference type="Gene3D" id="3.40.50.150">
    <property type="entry name" value="Vaccinia Virus protein VP39"/>
    <property type="match status" value="1"/>
</dbReference>
<dbReference type="EMBL" id="SJKB01000011">
    <property type="protein sequence ID" value="TCC56998.1"/>
    <property type="molecule type" value="Genomic_DNA"/>
</dbReference>
<feature type="domain" description="Methyltransferase type 12" evidence="1">
    <location>
        <begin position="58"/>
        <end position="153"/>
    </location>
</feature>
<keyword evidence="2" id="KW-0489">Methyltransferase</keyword>
<evidence type="ECO:0000259" key="1">
    <source>
        <dbReference type="Pfam" id="PF08242"/>
    </source>
</evidence>
<dbReference type="GO" id="GO:0008168">
    <property type="term" value="F:methyltransferase activity"/>
    <property type="evidence" value="ECO:0007669"/>
    <property type="project" value="UniProtKB-KW"/>
</dbReference>
<sequence length="273" mass="30356">MTDYRDVNRANWDERVPAHVASPSYHVAEFEKDPAYLSEVVRFDLPRLGDVSGLRAVHLQCHIGTDTVSLARLGARMSGLDFSQPAIEQAQSLADRLGLPVDFHVADVYDAVEVLGAASYDLVFTGIGALGWLPDIQRWADTVAGLLKPGGRLFIREGHPMLWALDSGPEDAVLKWPYFETTEPIVWDEGGTYVETDVEFATTVTHEWNHGLSEIITALQRAGLIFDSLAEHDSAPWNALPGLMTEDEAGEWRLTENPHRLPATYTLQAHRDR</sequence>
<reference evidence="2 3" key="1">
    <citation type="submission" date="2019-02" db="EMBL/GenBank/DDBJ databases">
        <title>Kribbella capetownensis sp. nov. and Kribbella speibonae sp. nov., isolated from soil.</title>
        <authorList>
            <person name="Curtis S.M."/>
            <person name="Norton I."/>
            <person name="Everest G.J."/>
            <person name="Meyers P.R."/>
        </authorList>
    </citation>
    <scope>NUCLEOTIDE SEQUENCE [LARGE SCALE GENOMIC DNA]</scope>
    <source>
        <strain evidence="2 3">NRRL B-24813</strain>
    </source>
</reference>
<dbReference type="AlphaFoldDB" id="A0A4R0KG71"/>
<comment type="caution">
    <text evidence="2">The sequence shown here is derived from an EMBL/GenBank/DDBJ whole genome shotgun (WGS) entry which is preliminary data.</text>
</comment>
<evidence type="ECO:0000313" key="2">
    <source>
        <dbReference type="EMBL" id="TCC56998.1"/>
    </source>
</evidence>
<gene>
    <name evidence="2" type="ORF">E0H73_31415</name>
</gene>
<dbReference type="CDD" id="cd02440">
    <property type="entry name" value="AdoMet_MTases"/>
    <property type="match status" value="1"/>
</dbReference>
<evidence type="ECO:0000313" key="3">
    <source>
        <dbReference type="Proteomes" id="UP000291144"/>
    </source>
</evidence>
<dbReference type="Proteomes" id="UP000291144">
    <property type="component" value="Unassembled WGS sequence"/>
</dbReference>
<name>A0A4R0KG71_9ACTN</name>
<dbReference type="InterPro" id="IPR029063">
    <property type="entry name" value="SAM-dependent_MTases_sf"/>
</dbReference>
<dbReference type="OrthoDB" id="8385759at2"/>
<dbReference type="InterPro" id="IPR013217">
    <property type="entry name" value="Methyltransf_12"/>
</dbReference>
<dbReference type="RefSeq" id="WP_131362386.1">
    <property type="nucleotide sequence ID" value="NZ_SJKB01000011.1"/>
</dbReference>
<dbReference type="GO" id="GO:0032259">
    <property type="term" value="P:methylation"/>
    <property type="evidence" value="ECO:0007669"/>
    <property type="project" value="UniProtKB-KW"/>
</dbReference>
<dbReference type="Pfam" id="PF08242">
    <property type="entry name" value="Methyltransf_12"/>
    <property type="match status" value="1"/>
</dbReference>
<dbReference type="SUPFAM" id="SSF53335">
    <property type="entry name" value="S-adenosyl-L-methionine-dependent methyltransferases"/>
    <property type="match status" value="1"/>
</dbReference>
<accession>A0A4R0KG71</accession>
<keyword evidence="2" id="KW-0808">Transferase</keyword>
<organism evidence="2 3">
    <name type="scientific">Kribbella pittospori</name>
    <dbReference type="NCBI Taxonomy" id="722689"/>
    <lineage>
        <taxon>Bacteria</taxon>
        <taxon>Bacillati</taxon>
        <taxon>Actinomycetota</taxon>
        <taxon>Actinomycetes</taxon>
        <taxon>Propionibacteriales</taxon>
        <taxon>Kribbellaceae</taxon>
        <taxon>Kribbella</taxon>
    </lineage>
</organism>